<dbReference type="EMBL" id="JAGPXF010000009">
    <property type="protein sequence ID" value="KAH7231074.1"/>
    <property type="molecule type" value="Genomic_DNA"/>
</dbReference>
<gene>
    <name evidence="2" type="ORF">BKA59DRAFT_536137</name>
</gene>
<feature type="coiled-coil region" evidence="1">
    <location>
        <begin position="42"/>
        <end position="86"/>
    </location>
</feature>
<evidence type="ECO:0000313" key="3">
    <source>
        <dbReference type="Proteomes" id="UP000813427"/>
    </source>
</evidence>
<protein>
    <submittedName>
        <fullName evidence="2">Uncharacterized protein</fullName>
    </submittedName>
</protein>
<organism evidence="2 3">
    <name type="scientific">Fusarium tricinctum</name>
    <dbReference type="NCBI Taxonomy" id="61284"/>
    <lineage>
        <taxon>Eukaryota</taxon>
        <taxon>Fungi</taxon>
        <taxon>Dikarya</taxon>
        <taxon>Ascomycota</taxon>
        <taxon>Pezizomycotina</taxon>
        <taxon>Sordariomycetes</taxon>
        <taxon>Hypocreomycetidae</taxon>
        <taxon>Hypocreales</taxon>
        <taxon>Nectriaceae</taxon>
        <taxon>Fusarium</taxon>
        <taxon>Fusarium tricinctum species complex</taxon>
    </lineage>
</organism>
<dbReference type="OrthoDB" id="21128at2759"/>
<keyword evidence="3" id="KW-1185">Reference proteome</keyword>
<sequence length="241" mass="26844">MPLASEFENHSSTAKETVAEAVNDIAEQADNEALEALKRAEYERAQAEIAKDMDEMLRAKSEKEFEDSAQVAAQAFQAELDRSENEGLLEDALPADVAKTVRDIVDEAAQGVADSWESADQDEIVVFNFPVKPWISITLQEEGTEPRPLFRDETIMDIARPWREFDRIGHNLYIATENYMAYGMSDQGGLRVIRQEDGKDAKISTDTKDPIFNVAMSVIPSDHEGAHREAIISTSNSGTVY</sequence>
<dbReference type="Proteomes" id="UP000813427">
    <property type="component" value="Unassembled WGS sequence"/>
</dbReference>
<reference evidence="2" key="1">
    <citation type="journal article" date="2021" name="Nat. Commun.">
        <title>Genetic determinants of endophytism in the Arabidopsis root mycobiome.</title>
        <authorList>
            <person name="Mesny F."/>
            <person name="Miyauchi S."/>
            <person name="Thiergart T."/>
            <person name="Pickel B."/>
            <person name="Atanasova L."/>
            <person name="Karlsson M."/>
            <person name="Huettel B."/>
            <person name="Barry K.W."/>
            <person name="Haridas S."/>
            <person name="Chen C."/>
            <person name="Bauer D."/>
            <person name="Andreopoulos W."/>
            <person name="Pangilinan J."/>
            <person name="LaButti K."/>
            <person name="Riley R."/>
            <person name="Lipzen A."/>
            <person name="Clum A."/>
            <person name="Drula E."/>
            <person name="Henrissat B."/>
            <person name="Kohler A."/>
            <person name="Grigoriev I.V."/>
            <person name="Martin F.M."/>
            <person name="Hacquard S."/>
        </authorList>
    </citation>
    <scope>NUCLEOTIDE SEQUENCE</scope>
    <source>
        <strain evidence="2">MPI-SDFR-AT-0068</strain>
    </source>
</reference>
<keyword evidence="1" id="KW-0175">Coiled coil</keyword>
<evidence type="ECO:0000313" key="2">
    <source>
        <dbReference type="EMBL" id="KAH7231074.1"/>
    </source>
</evidence>
<proteinExistence type="predicted"/>
<dbReference type="AlphaFoldDB" id="A0A8K0W5E2"/>
<evidence type="ECO:0000256" key="1">
    <source>
        <dbReference type="SAM" id="Coils"/>
    </source>
</evidence>
<comment type="caution">
    <text evidence="2">The sequence shown here is derived from an EMBL/GenBank/DDBJ whole genome shotgun (WGS) entry which is preliminary data.</text>
</comment>
<accession>A0A8K0W5E2</accession>
<name>A0A8K0W5E2_9HYPO</name>